<dbReference type="EMBL" id="GBRH01192704">
    <property type="protein sequence ID" value="JAE05192.1"/>
    <property type="molecule type" value="Transcribed_RNA"/>
</dbReference>
<dbReference type="AlphaFoldDB" id="A0A0A9EYP0"/>
<organism evidence="2">
    <name type="scientific">Arundo donax</name>
    <name type="common">Giant reed</name>
    <name type="synonym">Donax arundinaceus</name>
    <dbReference type="NCBI Taxonomy" id="35708"/>
    <lineage>
        <taxon>Eukaryota</taxon>
        <taxon>Viridiplantae</taxon>
        <taxon>Streptophyta</taxon>
        <taxon>Embryophyta</taxon>
        <taxon>Tracheophyta</taxon>
        <taxon>Spermatophyta</taxon>
        <taxon>Magnoliopsida</taxon>
        <taxon>Liliopsida</taxon>
        <taxon>Poales</taxon>
        <taxon>Poaceae</taxon>
        <taxon>PACMAD clade</taxon>
        <taxon>Arundinoideae</taxon>
        <taxon>Arundineae</taxon>
        <taxon>Arundo</taxon>
    </lineage>
</organism>
<reference evidence="2" key="2">
    <citation type="journal article" date="2015" name="Data Brief">
        <title>Shoot transcriptome of the giant reed, Arundo donax.</title>
        <authorList>
            <person name="Barrero R.A."/>
            <person name="Guerrero F.D."/>
            <person name="Moolhuijzen P."/>
            <person name="Goolsby J.A."/>
            <person name="Tidwell J."/>
            <person name="Bellgard S.E."/>
            <person name="Bellgard M.I."/>
        </authorList>
    </citation>
    <scope>NUCLEOTIDE SEQUENCE</scope>
    <source>
        <tissue evidence="2">Shoot tissue taken approximately 20 cm above the soil surface</tissue>
    </source>
</reference>
<name>A0A0A9EYP0_ARUDO</name>
<evidence type="ECO:0000256" key="1">
    <source>
        <dbReference type="SAM" id="MobiDB-lite"/>
    </source>
</evidence>
<proteinExistence type="predicted"/>
<accession>A0A0A9EYP0</accession>
<evidence type="ECO:0000313" key="2">
    <source>
        <dbReference type="EMBL" id="JAE05192.1"/>
    </source>
</evidence>
<sequence>MRCPMACIGSATGGVCQFAIDLLAGYSLARGIRRPPPRLEMPPRAGKKLFDKSLK</sequence>
<protein>
    <submittedName>
        <fullName evidence="2">Uncharacterized protein</fullName>
    </submittedName>
</protein>
<reference evidence="2" key="1">
    <citation type="submission" date="2014-09" db="EMBL/GenBank/DDBJ databases">
        <authorList>
            <person name="Magalhaes I.L.F."/>
            <person name="Oliveira U."/>
            <person name="Santos F.R."/>
            <person name="Vidigal T.H.D.A."/>
            <person name="Brescovit A.D."/>
            <person name="Santos A.J."/>
        </authorList>
    </citation>
    <scope>NUCLEOTIDE SEQUENCE</scope>
    <source>
        <tissue evidence="2">Shoot tissue taken approximately 20 cm above the soil surface</tissue>
    </source>
</reference>
<feature type="region of interest" description="Disordered" evidence="1">
    <location>
        <begin position="33"/>
        <end position="55"/>
    </location>
</feature>